<dbReference type="Proteomes" id="UP001151518">
    <property type="component" value="Unassembled WGS sequence"/>
</dbReference>
<dbReference type="OrthoDB" id="5581143at2759"/>
<sequence length="284" mass="32354">MFTCLASTRQCMVKIANIPQKLCSSSISSGSSMTRFHTQAQLGFPHTLHKANTKNKSKSRSSWGAKTSNPIEDTTDTRGKLKKIERSLWRKQFVLDNYDIPGKYKKYFTGKLRKRETNQLKRQLDPTSNDAPSDLIRVSARTVTLDEDTQVHKMRLMRSQILRILERHLSSDQLPVRQLSLQYWEILDVLVSFNLKTAICCFRVTAKESTEGIKPFQVRRIIQESSEYLNLIVNQELSKGAGKGIGAPRSVRVRFTNGAATSKLMEKMQMEVDGSESSEFSEQQ</sequence>
<evidence type="ECO:0000313" key="2">
    <source>
        <dbReference type="EMBL" id="KAJ2680118.1"/>
    </source>
</evidence>
<feature type="compositionally biased region" description="Polar residues" evidence="1">
    <location>
        <begin position="60"/>
        <end position="72"/>
    </location>
</feature>
<name>A0A9W8KYX2_9FUNG</name>
<evidence type="ECO:0000256" key="1">
    <source>
        <dbReference type="SAM" id="MobiDB-lite"/>
    </source>
</evidence>
<accession>A0A9W8KYX2</accession>
<dbReference type="EMBL" id="JANBTW010000007">
    <property type="protein sequence ID" value="KAJ2680118.1"/>
    <property type="molecule type" value="Genomic_DNA"/>
</dbReference>
<protein>
    <submittedName>
        <fullName evidence="2">Uncharacterized protein</fullName>
    </submittedName>
</protein>
<organism evidence="2 3">
    <name type="scientific">Coemansia spiralis</name>
    <dbReference type="NCBI Taxonomy" id="417178"/>
    <lineage>
        <taxon>Eukaryota</taxon>
        <taxon>Fungi</taxon>
        <taxon>Fungi incertae sedis</taxon>
        <taxon>Zoopagomycota</taxon>
        <taxon>Kickxellomycotina</taxon>
        <taxon>Kickxellomycetes</taxon>
        <taxon>Kickxellales</taxon>
        <taxon>Kickxellaceae</taxon>
        <taxon>Coemansia</taxon>
    </lineage>
</organism>
<proteinExistence type="predicted"/>
<feature type="region of interest" description="Disordered" evidence="1">
    <location>
        <begin position="43"/>
        <end position="76"/>
    </location>
</feature>
<comment type="caution">
    <text evidence="2">The sequence shown here is derived from an EMBL/GenBank/DDBJ whole genome shotgun (WGS) entry which is preliminary data.</text>
</comment>
<evidence type="ECO:0000313" key="3">
    <source>
        <dbReference type="Proteomes" id="UP001151518"/>
    </source>
</evidence>
<dbReference type="AlphaFoldDB" id="A0A9W8KYX2"/>
<feature type="compositionally biased region" description="Basic residues" evidence="1">
    <location>
        <begin position="47"/>
        <end position="59"/>
    </location>
</feature>
<reference evidence="2" key="1">
    <citation type="submission" date="2022-07" db="EMBL/GenBank/DDBJ databases">
        <title>Phylogenomic reconstructions and comparative analyses of Kickxellomycotina fungi.</title>
        <authorList>
            <person name="Reynolds N.K."/>
            <person name="Stajich J.E."/>
            <person name="Barry K."/>
            <person name="Grigoriev I.V."/>
            <person name="Crous P."/>
            <person name="Smith M.E."/>
        </authorList>
    </citation>
    <scope>NUCLEOTIDE SEQUENCE</scope>
    <source>
        <strain evidence="2">NRRL 3115</strain>
    </source>
</reference>
<gene>
    <name evidence="2" type="ORF">GGI25_001009</name>
</gene>